<dbReference type="eggNOG" id="COG3591">
    <property type="taxonomic scope" value="Bacteria"/>
</dbReference>
<keyword evidence="1" id="KW-0540">Nuclease</keyword>
<dbReference type="GO" id="GO:0004519">
    <property type="term" value="F:endonuclease activity"/>
    <property type="evidence" value="ECO:0007669"/>
    <property type="project" value="UniProtKB-KW"/>
</dbReference>
<dbReference type="OrthoDB" id="479233at2"/>
<keyword evidence="1" id="KW-0255">Endonuclease</keyword>
<evidence type="ECO:0000313" key="2">
    <source>
        <dbReference type="Proteomes" id="UP000008206"/>
    </source>
</evidence>
<dbReference type="EMBL" id="CP002198">
    <property type="protein sequence ID" value="ADN15441.1"/>
    <property type="molecule type" value="Genomic_DNA"/>
</dbReference>
<keyword evidence="2" id="KW-1185">Reference proteome</keyword>
<dbReference type="HOGENOM" id="CLU_056935_0_0_3"/>
<sequence>MDSLIESLLQDILDGTSKINLADEVEKVLKDETVKKYLQDLINNPDINLNDLLPPSEKKTPEEELKINLEAIILTANRTPILIEDDTFKEAVDPLWKDPLENARKHIEFAIKASGRVQYSFSDRFITIGTAWLVTSDIVITNRHVADELANRDSSIDFRGEHFSFDTSLFKVERILHIEKTSGPDIAFLKLSTTENTDGLNRQPTSLLDRQPIPLSESTKFTPTQNVAIIGYPGRPDSKDEDASLIARILEYKYDVKRLQPGNIIGVTNNSIKHDCSTVTGNSGSVLLDLETGKALGIHYGGNARITNHAVPASVIKQRLQELELC</sequence>
<gene>
    <name evidence="1" type="ordered locus">Cyan7822_3498</name>
</gene>
<protein>
    <submittedName>
        <fullName evidence="1">DNA/RNA non-specific endonuclease</fullName>
    </submittedName>
</protein>
<proteinExistence type="predicted"/>
<dbReference type="KEGG" id="cyj:Cyan7822_3498"/>
<dbReference type="AlphaFoldDB" id="E0UF70"/>
<reference evidence="2" key="1">
    <citation type="journal article" date="2011" name="MBio">
        <title>Novel metabolic attributes of the genus Cyanothece, comprising a group of unicellular nitrogen-fixing Cyanobacteria.</title>
        <authorList>
            <person name="Bandyopadhyay A."/>
            <person name="Elvitigala T."/>
            <person name="Welsh E."/>
            <person name="Stockel J."/>
            <person name="Liberton M."/>
            <person name="Min H."/>
            <person name="Sherman L.A."/>
            <person name="Pakrasi H.B."/>
        </authorList>
    </citation>
    <scope>NUCLEOTIDE SEQUENCE [LARGE SCALE GENOMIC DNA]</scope>
    <source>
        <strain evidence="2">PCC 7822</strain>
    </source>
</reference>
<evidence type="ECO:0000313" key="1">
    <source>
        <dbReference type="EMBL" id="ADN15441.1"/>
    </source>
</evidence>
<dbReference type="Gene3D" id="2.40.10.10">
    <property type="entry name" value="Trypsin-like serine proteases"/>
    <property type="match status" value="2"/>
</dbReference>
<dbReference type="Pfam" id="PF13365">
    <property type="entry name" value="Trypsin_2"/>
    <property type="match status" value="1"/>
</dbReference>
<organism evidence="1 2">
    <name type="scientific">Gloeothece verrucosa (strain PCC 7822)</name>
    <name type="common">Cyanothece sp. (strain PCC 7822)</name>
    <dbReference type="NCBI Taxonomy" id="497965"/>
    <lineage>
        <taxon>Bacteria</taxon>
        <taxon>Bacillati</taxon>
        <taxon>Cyanobacteriota</taxon>
        <taxon>Cyanophyceae</taxon>
        <taxon>Oscillatoriophycideae</taxon>
        <taxon>Chroococcales</taxon>
        <taxon>Aphanothecaceae</taxon>
        <taxon>Gloeothece</taxon>
        <taxon>Gloeothece verrucosa</taxon>
    </lineage>
</organism>
<accession>E0UF70</accession>
<dbReference type="STRING" id="497965.Cyan7822_3498"/>
<dbReference type="InterPro" id="IPR009003">
    <property type="entry name" value="Peptidase_S1_PA"/>
</dbReference>
<name>E0UF70_GLOV7</name>
<dbReference type="RefSeq" id="WP_013323510.1">
    <property type="nucleotide sequence ID" value="NC_014501.1"/>
</dbReference>
<keyword evidence="1" id="KW-0378">Hydrolase</keyword>
<dbReference type="InterPro" id="IPR043504">
    <property type="entry name" value="Peptidase_S1_PA_chymotrypsin"/>
</dbReference>
<dbReference type="SUPFAM" id="SSF50494">
    <property type="entry name" value="Trypsin-like serine proteases"/>
    <property type="match status" value="1"/>
</dbReference>
<dbReference type="Proteomes" id="UP000008206">
    <property type="component" value="Chromosome"/>
</dbReference>